<evidence type="ECO:0000313" key="2">
    <source>
        <dbReference type="EMBL" id="MBX06493.1"/>
    </source>
</evidence>
<feature type="region of interest" description="Disordered" evidence="1">
    <location>
        <begin position="1"/>
        <end position="44"/>
    </location>
</feature>
<feature type="region of interest" description="Disordered" evidence="1">
    <location>
        <begin position="314"/>
        <end position="340"/>
    </location>
</feature>
<dbReference type="PANTHER" id="PTHR36741">
    <property type="entry name" value="OS07G0100500 PROTEIN"/>
    <property type="match status" value="1"/>
</dbReference>
<dbReference type="AlphaFoldDB" id="A0A2P2KLB8"/>
<reference evidence="2" key="1">
    <citation type="submission" date="2018-02" db="EMBL/GenBank/DDBJ databases">
        <title>Rhizophora mucronata_Transcriptome.</title>
        <authorList>
            <person name="Meera S.P."/>
            <person name="Sreeshan A."/>
            <person name="Augustine A."/>
        </authorList>
    </citation>
    <scope>NUCLEOTIDE SEQUENCE</scope>
    <source>
        <tissue evidence="2">Leaf</tissue>
    </source>
</reference>
<sequence>MANPKNQDSYDDSLEQGTGDDFGDSSSVCSGAETSTVGSGGVSRERGEIGLTERLRGILVGQGDGDLLLQRSDREDRVLQWLQALDMQVMGACRADERLKPLLKASASSGLAEDRLLAHLNQHFKLSEVGILARCFCIPLVSTRVGKINKQGTLLCPTATRGHLNLIMLPTSDLRLSFIGDDGSAERLFTLSSKAQNATVAVNEIPADVSGRSFCIKISDEVVFYFWCAEKSKLLGIELLAKMEDILNRKPSIAELTGISKARLDCFATHLRAYLVGSNTQENAAWFLFSSCGTIHDPSEGTSVLTKSIRARHTGNEAGKSNSPYQGSLSPRSSSFKEGLPRGLSCLRNATREKLRRRGDILVSVVDNLTDAMPGIKDASSSCQSGSERLEEVMSCSMKESGPLESLGKLAAPQTLCTASQVPSISPLLSPYYCWCPLGASTLQYPTTPPQLPSASVESPLLPPFSSLISSTMSSGLLTPITPLSLADIPSLDFPALLPNPVPQLSRPMSKQIPTFTPLICDPIVHIPVIDVCSSGQGYLVSAGPTISSTIPPLNPKLVNPLIPQADSVVDKGARETLRLLISGSSQANPPFIDVLPAVLRHTDENQTIVAGSRGLYTGSRDVNAIASSIATMNMASLSESSLGVGDAGVCCSSDPSDALPDVLEKEPSDVGRST</sequence>
<feature type="region of interest" description="Disordered" evidence="1">
    <location>
        <begin position="654"/>
        <end position="675"/>
    </location>
</feature>
<proteinExistence type="predicted"/>
<feature type="compositionally biased region" description="Polar residues" evidence="1">
    <location>
        <begin position="319"/>
        <end position="336"/>
    </location>
</feature>
<name>A0A2P2KLB8_RHIMU</name>
<protein>
    <submittedName>
        <fullName evidence="2">Uncharacterized protein LOC105133628</fullName>
    </submittedName>
</protein>
<feature type="compositionally biased region" description="Polar residues" evidence="1">
    <location>
        <begin position="24"/>
        <end position="37"/>
    </location>
</feature>
<dbReference type="EMBL" id="GGEC01026009">
    <property type="protein sequence ID" value="MBX06493.1"/>
    <property type="molecule type" value="Transcribed_RNA"/>
</dbReference>
<organism evidence="2">
    <name type="scientific">Rhizophora mucronata</name>
    <name type="common">Asiatic mangrove</name>
    <dbReference type="NCBI Taxonomy" id="61149"/>
    <lineage>
        <taxon>Eukaryota</taxon>
        <taxon>Viridiplantae</taxon>
        <taxon>Streptophyta</taxon>
        <taxon>Embryophyta</taxon>
        <taxon>Tracheophyta</taxon>
        <taxon>Spermatophyta</taxon>
        <taxon>Magnoliopsida</taxon>
        <taxon>eudicotyledons</taxon>
        <taxon>Gunneridae</taxon>
        <taxon>Pentapetalae</taxon>
        <taxon>rosids</taxon>
        <taxon>fabids</taxon>
        <taxon>Malpighiales</taxon>
        <taxon>Rhizophoraceae</taxon>
        <taxon>Rhizophora</taxon>
    </lineage>
</organism>
<dbReference type="PANTHER" id="PTHR36741:SF1">
    <property type="entry name" value="OS07G0100500 PROTEIN"/>
    <property type="match status" value="1"/>
</dbReference>
<evidence type="ECO:0000256" key="1">
    <source>
        <dbReference type="SAM" id="MobiDB-lite"/>
    </source>
</evidence>
<accession>A0A2P2KLB8</accession>
<feature type="compositionally biased region" description="Basic and acidic residues" evidence="1">
    <location>
        <begin position="663"/>
        <end position="675"/>
    </location>
</feature>